<accession>A0A6A4HR79</accession>
<dbReference type="Proteomes" id="UP000799118">
    <property type="component" value="Unassembled WGS sequence"/>
</dbReference>
<dbReference type="EMBL" id="ML769459">
    <property type="protein sequence ID" value="KAE9400231.1"/>
    <property type="molecule type" value="Genomic_DNA"/>
</dbReference>
<evidence type="ECO:0000313" key="2">
    <source>
        <dbReference type="Proteomes" id="UP000799118"/>
    </source>
</evidence>
<gene>
    <name evidence="1" type="ORF">BT96DRAFT_656300</name>
</gene>
<sequence length="117" mass="13226">MDQRVFWTGLCSLHFVYSGGMKRHYSQRLTAGSIFRIGCGMLTLGVRYHLNQINYPGHSSCLYTCQYIVIRNGFSDVCPSIAVLSDSRLSYVSARNSAVPYHLMSERYGRDSSQSKV</sequence>
<organism evidence="1 2">
    <name type="scientific">Gymnopus androsaceus JB14</name>
    <dbReference type="NCBI Taxonomy" id="1447944"/>
    <lineage>
        <taxon>Eukaryota</taxon>
        <taxon>Fungi</taxon>
        <taxon>Dikarya</taxon>
        <taxon>Basidiomycota</taxon>
        <taxon>Agaricomycotina</taxon>
        <taxon>Agaricomycetes</taxon>
        <taxon>Agaricomycetidae</taxon>
        <taxon>Agaricales</taxon>
        <taxon>Marasmiineae</taxon>
        <taxon>Omphalotaceae</taxon>
        <taxon>Gymnopus</taxon>
    </lineage>
</organism>
<reference evidence="1" key="1">
    <citation type="journal article" date="2019" name="Environ. Microbiol.">
        <title>Fungal ecological strategies reflected in gene transcription - a case study of two litter decomposers.</title>
        <authorList>
            <person name="Barbi F."/>
            <person name="Kohler A."/>
            <person name="Barry K."/>
            <person name="Baskaran P."/>
            <person name="Daum C."/>
            <person name="Fauchery L."/>
            <person name="Ihrmark K."/>
            <person name="Kuo A."/>
            <person name="LaButti K."/>
            <person name="Lipzen A."/>
            <person name="Morin E."/>
            <person name="Grigoriev I.V."/>
            <person name="Henrissat B."/>
            <person name="Lindahl B."/>
            <person name="Martin F."/>
        </authorList>
    </citation>
    <scope>NUCLEOTIDE SEQUENCE</scope>
    <source>
        <strain evidence="1">JB14</strain>
    </source>
</reference>
<name>A0A6A4HR79_9AGAR</name>
<keyword evidence="2" id="KW-1185">Reference proteome</keyword>
<dbReference type="AlphaFoldDB" id="A0A6A4HR79"/>
<protein>
    <submittedName>
        <fullName evidence="1">Uncharacterized protein</fullName>
    </submittedName>
</protein>
<evidence type="ECO:0000313" key="1">
    <source>
        <dbReference type="EMBL" id="KAE9400231.1"/>
    </source>
</evidence>
<proteinExistence type="predicted"/>